<dbReference type="GeneID" id="120276223"/>
<dbReference type="InterPro" id="IPR006153">
    <property type="entry name" value="Cation/H_exchanger_TM"/>
</dbReference>
<keyword evidence="16" id="KW-1185">Reference proteome</keyword>
<dbReference type="Gene3D" id="1.20.1530.20">
    <property type="match status" value="1"/>
</dbReference>
<feature type="domain" description="Cation/H(+) antiporter C-terminal" evidence="15">
    <location>
        <begin position="618"/>
        <end position="775"/>
    </location>
</feature>
<dbReference type="GO" id="GO:0006885">
    <property type="term" value="P:regulation of pH"/>
    <property type="evidence" value="ECO:0007669"/>
    <property type="project" value="TreeGrafter"/>
</dbReference>
<feature type="transmembrane region" description="Helical" evidence="12">
    <location>
        <begin position="252"/>
        <end position="269"/>
    </location>
</feature>
<evidence type="ECO:0000256" key="12">
    <source>
        <dbReference type="SAM" id="Phobius"/>
    </source>
</evidence>
<evidence type="ECO:0000313" key="16">
    <source>
        <dbReference type="Proteomes" id="UP001515500"/>
    </source>
</evidence>
<sequence length="791" mass="87862">MADNDNEKARETMCMALQGSQASSVYSLVAVEMLLLLVFSKLLHLLLLRRLGQPRLICDFLAAMLMANIDTVKHHFQLVIGDVIDPAGEFVFATYLFVLGLEMDPRLLLRRKGPEASVAYFGILSNFLLTLLFFPVLQDMHIAQKDDFLTSAGLAAILATTSSHILARLATELKFSRSEIGRFSITAGVTTDLLSTILMLVGYTCYSLYNQWKWTMIGITYVAVETILVFAVITPVVDWMNDRNPEGKPLKGQYMVAAFMIPAMLCYLARKAGYDWKLNAFLVGLALPGKGRISSFLISRINFSLTYLILPFYFVLVNMKTGDDGNSSTASFSMVGVFTILGGMGKTLGTMYAGIMRHDMKWEDAMRIGLLLNVKGPYHFFCAHMAVNSHLIDRNTMNTLMFSFLVSIAYIPMMAGRIRQKIKKSERELTGIQWHDAGEELRLVVGLHGPRNVPLAVGIIEAARVGTTSLAVYTMDMVQMTERAAAMLVHGQDLEEATVLDEQIMEMREHINSGLETYKEQLNDEDKKHLNIRRLLAIASFDDMHHDICNAAEDVKSVLIILPYHRRQMVGGGLSEGKTGFKNVNRKVLQNAPCSVGILVDRDQGRKKLASSLVLQNIVVVFIGGKDDREALALAGIIVQHPSINLMVARFLPDPAAIDKANRTGHQAFAFDADEDAEARADEQYFTAFHERHSGKKNLVCMDVHVSNGAETVAALRSLAERHELFIVGRGEVRWSLVTAGMSDWVEHADLGPVGDVLAASDFSTSTSALVIQQHDNRKEQKVIDDDFLPM</sequence>
<proteinExistence type="inferred from homology"/>
<dbReference type="GO" id="GO:0012505">
    <property type="term" value="C:endomembrane system"/>
    <property type="evidence" value="ECO:0007669"/>
    <property type="project" value="TreeGrafter"/>
</dbReference>
<dbReference type="GO" id="GO:0006813">
    <property type="term" value="P:potassium ion transport"/>
    <property type="evidence" value="ECO:0007669"/>
    <property type="project" value="UniProtKB-KW"/>
</dbReference>
<evidence type="ECO:0000256" key="2">
    <source>
        <dbReference type="ARBA" id="ARBA00004119"/>
    </source>
</evidence>
<feature type="transmembrane region" description="Helical" evidence="12">
    <location>
        <begin position="183"/>
        <end position="206"/>
    </location>
</feature>
<dbReference type="GO" id="GO:0015297">
    <property type="term" value="F:antiporter activity"/>
    <property type="evidence" value="ECO:0007669"/>
    <property type="project" value="InterPro"/>
</dbReference>
<evidence type="ECO:0000256" key="4">
    <source>
        <dbReference type="ARBA" id="ARBA00022448"/>
    </source>
</evidence>
<comment type="function">
    <text evidence="1">May function as sodium-coupled metabolite transporter across the chloroplast envelope.</text>
</comment>
<organism evidence="16 17">
    <name type="scientific">Dioscorea cayennensis subsp. rotundata</name>
    <name type="common">White Guinea yam</name>
    <name type="synonym">Dioscorea rotundata</name>
    <dbReference type="NCBI Taxonomy" id="55577"/>
    <lineage>
        <taxon>Eukaryota</taxon>
        <taxon>Viridiplantae</taxon>
        <taxon>Streptophyta</taxon>
        <taxon>Embryophyta</taxon>
        <taxon>Tracheophyta</taxon>
        <taxon>Spermatophyta</taxon>
        <taxon>Magnoliopsida</taxon>
        <taxon>Liliopsida</taxon>
        <taxon>Dioscoreales</taxon>
        <taxon>Dioscoreaceae</taxon>
        <taxon>Dioscorea</taxon>
    </lineage>
</organism>
<dbReference type="Proteomes" id="UP001515500">
    <property type="component" value="Chromosome 14"/>
</dbReference>
<gene>
    <name evidence="17" type="primary">LOC120276223</name>
</gene>
<evidence type="ECO:0000256" key="5">
    <source>
        <dbReference type="ARBA" id="ARBA00022538"/>
    </source>
</evidence>
<dbReference type="InterPro" id="IPR057290">
    <property type="entry name" value="CHX17_C"/>
</dbReference>
<reference evidence="17" key="1">
    <citation type="submission" date="2025-08" db="UniProtKB">
        <authorList>
            <consortium name="RefSeq"/>
        </authorList>
    </citation>
    <scope>IDENTIFICATION</scope>
</reference>
<feature type="domain" description="Cation/H+ exchanger transmembrane" evidence="13">
    <location>
        <begin position="42"/>
        <end position="409"/>
    </location>
</feature>
<comment type="subcellular location">
    <subcellularLocation>
        <location evidence="3">Membrane</location>
        <topology evidence="3">Multi-pass membrane protein</topology>
    </subcellularLocation>
    <subcellularLocation>
        <location evidence="2">Plastid</location>
        <location evidence="2">Chloroplast envelope</location>
    </subcellularLocation>
</comment>
<evidence type="ECO:0000256" key="6">
    <source>
        <dbReference type="ARBA" id="ARBA00022692"/>
    </source>
</evidence>
<dbReference type="RefSeq" id="XP_039138879.1">
    <property type="nucleotide sequence ID" value="XM_039282945.1"/>
</dbReference>
<dbReference type="InterPro" id="IPR057291">
    <property type="entry name" value="CHX17_2nd"/>
</dbReference>
<feature type="transmembrane region" description="Helical" evidence="12">
    <location>
        <begin position="218"/>
        <end position="240"/>
    </location>
</feature>
<evidence type="ECO:0000256" key="7">
    <source>
        <dbReference type="ARBA" id="ARBA00022958"/>
    </source>
</evidence>
<evidence type="ECO:0000259" key="13">
    <source>
        <dbReference type="Pfam" id="PF00999"/>
    </source>
</evidence>
<dbReference type="PANTHER" id="PTHR32468:SF145">
    <property type="entry name" value="CATION_H(+) ANTIPORTER 28"/>
    <property type="match status" value="1"/>
</dbReference>
<keyword evidence="5" id="KW-0633">Potassium transport</keyword>
<dbReference type="Pfam" id="PF23256">
    <property type="entry name" value="CHX17_2nd"/>
    <property type="match status" value="1"/>
</dbReference>
<feature type="transmembrane region" description="Helical" evidence="12">
    <location>
        <begin position="336"/>
        <end position="356"/>
    </location>
</feature>
<dbReference type="Pfam" id="PF00999">
    <property type="entry name" value="Na_H_Exchanger"/>
    <property type="match status" value="1"/>
</dbReference>
<feature type="transmembrane region" description="Helical" evidence="12">
    <location>
        <begin position="76"/>
        <end position="98"/>
    </location>
</feature>
<keyword evidence="8 12" id="KW-1133">Transmembrane helix</keyword>
<evidence type="ECO:0000259" key="15">
    <source>
        <dbReference type="Pfam" id="PF23259"/>
    </source>
</evidence>
<comment type="similarity">
    <text evidence="11">Belongs to the monovalent cation:proton antiporter 2 (CPA2) transporter (TC 2.A.37) family. CHX (TC 2.A.37.4) subfamily.</text>
</comment>
<feature type="transmembrane region" description="Helical" evidence="12">
    <location>
        <begin position="149"/>
        <end position="171"/>
    </location>
</feature>
<name>A0AB40CHH6_DIOCR</name>
<protein>
    <submittedName>
        <fullName evidence="17">Cation/H(+) antiporter 28</fullName>
    </submittedName>
</protein>
<dbReference type="GO" id="GO:1902600">
    <property type="term" value="P:proton transmembrane transport"/>
    <property type="evidence" value="ECO:0007669"/>
    <property type="project" value="InterPro"/>
</dbReference>
<keyword evidence="10 12" id="KW-0472">Membrane</keyword>
<dbReference type="PANTHER" id="PTHR32468">
    <property type="entry name" value="CATION/H + ANTIPORTER"/>
    <property type="match status" value="1"/>
</dbReference>
<keyword evidence="9" id="KW-0406">Ion transport</keyword>
<accession>A0AB40CHH6</accession>
<dbReference type="Pfam" id="PF23259">
    <property type="entry name" value="CHX17_C"/>
    <property type="match status" value="1"/>
</dbReference>
<dbReference type="AlphaFoldDB" id="A0AB40CHH6"/>
<feature type="domain" description="Cation/H(+) antiporter central" evidence="14">
    <location>
        <begin position="470"/>
        <end position="606"/>
    </location>
</feature>
<feature type="transmembrane region" description="Helical" evidence="12">
    <location>
        <begin position="399"/>
        <end position="418"/>
    </location>
</feature>
<dbReference type="InterPro" id="IPR038770">
    <property type="entry name" value="Na+/solute_symporter_sf"/>
</dbReference>
<keyword evidence="7" id="KW-0630">Potassium</keyword>
<evidence type="ECO:0000256" key="8">
    <source>
        <dbReference type="ARBA" id="ARBA00022989"/>
    </source>
</evidence>
<evidence type="ECO:0000259" key="14">
    <source>
        <dbReference type="Pfam" id="PF23256"/>
    </source>
</evidence>
<evidence type="ECO:0000313" key="17">
    <source>
        <dbReference type="RefSeq" id="XP_039138879.1"/>
    </source>
</evidence>
<evidence type="ECO:0000256" key="11">
    <source>
        <dbReference type="ARBA" id="ARBA00038341"/>
    </source>
</evidence>
<evidence type="ECO:0000256" key="3">
    <source>
        <dbReference type="ARBA" id="ARBA00004141"/>
    </source>
</evidence>
<feature type="transmembrane region" description="Helical" evidence="12">
    <location>
        <begin position="297"/>
        <end position="316"/>
    </location>
</feature>
<evidence type="ECO:0000256" key="10">
    <source>
        <dbReference type="ARBA" id="ARBA00023136"/>
    </source>
</evidence>
<dbReference type="GO" id="GO:0016020">
    <property type="term" value="C:membrane"/>
    <property type="evidence" value="ECO:0007669"/>
    <property type="project" value="UniProtKB-SubCell"/>
</dbReference>
<evidence type="ECO:0000256" key="1">
    <source>
        <dbReference type="ARBA" id="ARBA00003198"/>
    </source>
</evidence>
<feature type="transmembrane region" description="Helical" evidence="12">
    <location>
        <begin position="118"/>
        <end position="137"/>
    </location>
</feature>
<dbReference type="InterPro" id="IPR050794">
    <property type="entry name" value="CPA2_transporter"/>
</dbReference>
<evidence type="ECO:0000256" key="9">
    <source>
        <dbReference type="ARBA" id="ARBA00023065"/>
    </source>
</evidence>
<dbReference type="GO" id="GO:0009941">
    <property type="term" value="C:chloroplast envelope"/>
    <property type="evidence" value="ECO:0007669"/>
    <property type="project" value="UniProtKB-SubCell"/>
</dbReference>
<keyword evidence="4" id="KW-0813">Transport</keyword>
<keyword evidence="6 12" id="KW-0812">Transmembrane</keyword>
<dbReference type="Gene3D" id="3.40.50.12370">
    <property type="match status" value="1"/>
</dbReference>
<feature type="transmembrane region" description="Helical" evidence="12">
    <location>
        <begin position="25"/>
        <end position="47"/>
    </location>
</feature>